<protein>
    <submittedName>
        <fullName evidence="1">Uncharacterized protein</fullName>
    </submittedName>
</protein>
<accession>A0AAV5ANW0</accession>
<comment type="caution">
    <text evidence="1">The sequence shown here is derived from an EMBL/GenBank/DDBJ whole genome shotgun (WGS) entry which is preliminary data.</text>
</comment>
<name>A0AAV5ANW0_9AGAM</name>
<evidence type="ECO:0000313" key="2">
    <source>
        <dbReference type="Proteomes" id="UP001050691"/>
    </source>
</evidence>
<sequence length="171" mass="18776">MDKEVARYCSGEHSTHLKDNIRIVKISDFDGSEFEYWDLIMELSPNFLEKLWNCGPINCSTGQTYPPAPKPSICIVDGALAPLALKLISQERSKIWFWSPASSYAKLLMVAPSEFGGFGNLEQDAKDLAEKTGKSIHEATAEASWGGGSLDRSVKAINGVSLFCFHGCIEV</sequence>
<dbReference type="EMBL" id="BPWL01000009">
    <property type="protein sequence ID" value="GJJ14091.1"/>
    <property type="molecule type" value="Genomic_DNA"/>
</dbReference>
<evidence type="ECO:0000313" key="1">
    <source>
        <dbReference type="EMBL" id="GJJ14091.1"/>
    </source>
</evidence>
<gene>
    <name evidence="1" type="ORF">Clacol_008348</name>
</gene>
<organism evidence="1 2">
    <name type="scientific">Clathrus columnatus</name>
    <dbReference type="NCBI Taxonomy" id="1419009"/>
    <lineage>
        <taxon>Eukaryota</taxon>
        <taxon>Fungi</taxon>
        <taxon>Dikarya</taxon>
        <taxon>Basidiomycota</taxon>
        <taxon>Agaricomycotina</taxon>
        <taxon>Agaricomycetes</taxon>
        <taxon>Phallomycetidae</taxon>
        <taxon>Phallales</taxon>
        <taxon>Clathraceae</taxon>
        <taxon>Clathrus</taxon>
    </lineage>
</organism>
<keyword evidence="2" id="KW-1185">Reference proteome</keyword>
<dbReference type="AlphaFoldDB" id="A0AAV5ANW0"/>
<reference evidence="1" key="1">
    <citation type="submission" date="2021-10" db="EMBL/GenBank/DDBJ databases">
        <title>De novo Genome Assembly of Clathrus columnatus (Basidiomycota, Fungi) Using Illumina and Nanopore Sequence Data.</title>
        <authorList>
            <person name="Ogiso-Tanaka E."/>
            <person name="Itagaki H."/>
            <person name="Hosoya T."/>
            <person name="Hosaka K."/>
        </authorList>
    </citation>
    <scope>NUCLEOTIDE SEQUENCE</scope>
    <source>
        <strain evidence="1">MO-923</strain>
    </source>
</reference>
<dbReference type="Proteomes" id="UP001050691">
    <property type="component" value="Unassembled WGS sequence"/>
</dbReference>
<proteinExistence type="predicted"/>